<organism evidence="1 2">
    <name type="scientific">Listeria floridensis FSL S10-1187</name>
    <dbReference type="NCBI Taxonomy" id="1265817"/>
    <lineage>
        <taxon>Bacteria</taxon>
        <taxon>Bacillati</taxon>
        <taxon>Bacillota</taxon>
        <taxon>Bacilli</taxon>
        <taxon>Bacillales</taxon>
        <taxon>Listeriaceae</taxon>
        <taxon>Listeria</taxon>
    </lineage>
</organism>
<evidence type="ECO:0000313" key="2">
    <source>
        <dbReference type="Proteomes" id="UP000019249"/>
    </source>
</evidence>
<proteinExistence type="predicted"/>
<dbReference type="RefSeq" id="WP_036097700.1">
    <property type="nucleotide sequence ID" value="NZ_AODF01000024.1"/>
</dbReference>
<dbReference type="Proteomes" id="UP000019249">
    <property type="component" value="Unassembled WGS sequence"/>
</dbReference>
<dbReference type="EMBL" id="AODF01000024">
    <property type="protein sequence ID" value="EUJ30286.1"/>
    <property type="molecule type" value="Genomic_DNA"/>
</dbReference>
<name>A0ABP3AWL8_9LIST</name>
<protein>
    <recommendedName>
        <fullName evidence="3">DUF4364 domain-containing protein</fullName>
    </recommendedName>
</protein>
<evidence type="ECO:0000313" key="1">
    <source>
        <dbReference type="EMBL" id="EUJ30286.1"/>
    </source>
</evidence>
<sequence length="84" mass="10026">MREDGKICALNLMKYLKKHRLFICGKALPKELELYSQEQIYEILDALFQYHLLFKIYDSYGLEKYALTNRGRYVTNKINNNSNN</sequence>
<gene>
    <name evidence="1" type="ORF">MFLO_10703</name>
</gene>
<keyword evidence="2" id="KW-1185">Reference proteome</keyword>
<reference evidence="1 2" key="1">
    <citation type="journal article" date="2014" name="Int. J. Syst. Evol. Microbiol.">
        <title>Listeria floridensis sp. nov., Listeria aquatica sp. nov., Listeria cornellensis sp. nov., Listeria riparia sp. nov. and Listeria grandensis sp. nov., from agricultural and natural environments.</title>
        <authorList>
            <person name="den Bakker H.C."/>
            <person name="Warchocki S."/>
            <person name="Wright E.M."/>
            <person name="Allred A.F."/>
            <person name="Ahlstrom C."/>
            <person name="Manuel C.S."/>
            <person name="Stasiewicz M.J."/>
            <person name="Burrell A."/>
            <person name="Roof S."/>
            <person name="Strawn L."/>
            <person name="Fortes E.D."/>
            <person name="Nightingale K.K."/>
            <person name="Kephart D."/>
            <person name="Wiedmann M."/>
        </authorList>
    </citation>
    <scope>NUCLEOTIDE SEQUENCE [LARGE SCALE GENOMIC DNA]</scope>
    <source>
        <strain evidence="1 2">FSL S10-1187</strain>
    </source>
</reference>
<evidence type="ECO:0008006" key="3">
    <source>
        <dbReference type="Google" id="ProtNLM"/>
    </source>
</evidence>
<comment type="caution">
    <text evidence="1">The sequence shown here is derived from an EMBL/GenBank/DDBJ whole genome shotgun (WGS) entry which is preliminary data.</text>
</comment>
<accession>A0ABP3AWL8</accession>